<reference evidence="1 2" key="1">
    <citation type="submission" date="2012-10" db="EMBL/GenBank/DDBJ databases">
        <title>Genome assembly of Amycolatopsis azurea DSM 43854.</title>
        <authorList>
            <person name="Khatri I."/>
            <person name="Kaur I."/>
            <person name="Subramanian S."/>
            <person name="Mayilraj S."/>
        </authorList>
    </citation>
    <scope>NUCLEOTIDE SEQUENCE [LARGE SCALE GENOMIC DNA]</scope>
    <source>
        <strain evidence="1 2">DSM 43854</strain>
    </source>
</reference>
<evidence type="ECO:0000313" key="2">
    <source>
        <dbReference type="Proteomes" id="UP000014137"/>
    </source>
</evidence>
<dbReference type="EMBL" id="ANMG01000071">
    <property type="protein sequence ID" value="EMD23620.1"/>
    <property type="molecule type" value="Genomic_DNA"/>
</dbReference>
<sequence>MVARLPSEHANGGQFRLLLTLVTLISSSDEKDLSCEE</sequence>
<gene>
    <name evidence="1" type="ORF">C791_7051</name>
</gene>
<name>M2PVL5_9PSEU</name>
<evidence type="ECO:0000313" key="1">
    <source>
        <dbReference type="EMBL" id="EMD23620.1"/>
    </source>
</evidence>
<proteinExistence type="predicted"/>
<dbReference type="PATRIC" id="fig|1238180.3.peg.6655"/>
<dbReference type="AlphaFoldDB" id="M2PVL5"/>
<protein>
    <submittedName>
        <fullName evidence="1">Uncharacterized protein</fullName>
    </submittedName>
</protein>
<comment type="caution">
    <text evidence="1">The sequence shown here is derived from an EMBL/GenBank/DDBJ whole genome shotgun (WGS) entry which is preliminary data.</text>
</comment>
<dbReference type="Proteomes" id="UP000014137">
    <property type="component" value="Unassembled WGS sequence"/>
</dbReference>
<accession>M2PVL5</accession>
<organism evidence="1 2">
    <name type="scientific">Amycolatopsis azurea DSM 43854</name>
    <dbReference type="NCBI Taxonomy" id="1238180"/>
    <lineage>
        <taxon>Bacteria</taxon>
        <taxon>Bacillati</taxon>
        <taxon>Actinomycetota</taxon>
        <taxon>Actinomycetes</taxon>
        <taxon>Pseudonocardiales</taxon>
        <taxon>Pseudonocardiaceae</taxon>
        <taxon>Amycolatopsis</taxon>
    </lineage>
</organism>